<evidence type="ECO:0000313" key="1">
    <source>
        <dbReference type="EMBL" id="AFK34546.1"/>
    </source>
</evidence>
<reference evidence="1" key="1">
    <citation type="submission" date="2012-05" db="EMBL/GenBank/DDBJ databases">
        <authorList>
            <person name="Krishnakumar V."/>
            <person name="Cheung F."/>
            <person name="Xiao Y."/>
            <person name="Chan A."/>
            <person name="Moskal W.A."/>
            <person name="Town C.D."/>
        </authorList>
    </citation>
    <scope>NUCLEOTIDE SEQUENCE</scope>
</reference>
<dbReference type="ExpressionAtlas" id="I3S2Q4">
    <property type="expression patterns" value="differential"/>
</dbReference>
<dbReference type="AlphaFoldDB" id="I3S2Q4"/>
<proteinExistence type="evidence at transcript level"/>
<sequence length="122" mass="13010">MGIPSELRDMWIANKNTSSQIASPAEEQKMLRSSQCTAEGVRAGFKAAGIGCVTSTGPTLVAVRMIPWAKANLNYTAQALIISAVSVASFFVAADKIILACARKQSLLLEESLKQERCYAGS</sequence>
<protein>
    <recommendedName>
        <fullName evidence="2">Early nodulin 93 ENOD93 protein</fullName>
    </recommendedName>
</protein>
<name>I3S2Q4_MEDTR</name>
<dbReference type="PANTHER" id="PTHR33605">
    <property type="entry name" value="EARLY NODULIN-93"/>
    <property type="match status" value="1"/>
</dbReference>
<evidence type="ECO:0008006" key="2">
    <source>
        <dbReference type="Google" id="ProtNLM"/>
    </source>
</evidence>
<accession>I3S2Q4</accession>
<organism evidence="1">
    <name type="scientific">Medicago truncatula</name>
    <name type="common">Barrel medic</name>
    <name type="synonym">Medicago tribuloides</name>
    <dbReference type="NCBI Taxonomy" id="3880"/>
    <lineage>
        <taxon>Eukaryota</taxon>
        <taxon>Viridiplantae</taxon>
        <taxon>Streptophyta</taxon>
        <taxon>Embryophyta</taxon>
        <taxon>Tracheophyta</taxon>
        <taxon>Spermatophyta</taxon>
        <taxon>Magnoliopsida</taxon>
        <taxon>eudicotyledons</taxon>
        <taxon>Gunneridae</taxon>
        <taxon>Pentapetalae</taxon>
        <taxon>rosids</taxon>
        <taxon>fabids</taxon>
        <taxon>Fabales</taxon>
        <taxon>Fabaceae</taxon>
        <taxon>Papilionoideae</taxon>
        <taxon>50 kb inversion clade</taxon>
        <taxon>NPAAA clade</taxon>
        <taxon>Hologalegina</taxon>
        <taxon>IRL clade</taxon>
        <taxon>Trifolieae</taxon>
        <taxon>Medicago</taxon>
    </lineage>
</organism>
<dbReference type="InterPro" id="IPR005050">
    <property type="entry name" value="Enod93"/>
</dbReference>
<dbReference type="Pfam" id="PF03386">
    <property type="entry name" value="ENOD93"/>
    <property type="match status" value="1"/>
</dbReference>
<dbReference type="EMBL" id="BT134751">
    <property type="protein sequence ID" value="AFK34546.1"/>
    <property type="molecule type" value="mRNA"/>
</dbReference>
<dbReference type="PANTHER" id="PTHR33605:SF3">
    <property type="entry name" value="EARLY NODULIN-LIKE PROTEIN"/>
    <property type="match status" value="1"/>
</dbReference>